<dbReference type="Proteomes" id="UP001243846">
    <property type="component" value="Unassembled WGS sequence"/>
</dbReference>
<accession>A0ABT8D7M0</accession>
<dbReference type="InterPro" id="IPR013078">
    <property type="entry name" value="His_Pase_superF_clade-1"/>
</dbReference>
<dbReference type="GO" id="GO:0016787">
    <property type="term" value="F:hydrolase activity"/>
    <property type="evidence" value="ECO:0007669"/>
    <property type="project" value="UniProtKB-KW"/>
</dbReference>
<keyword evidence="1" id="KW-0378">Hydrolase</keyword>
<sequence>MWSSPAKRCRETCAALGVSPVIQPDLWEQSFGAWEGLAPDQICDLGPLSTEALAAHCPPEGESFLQMAARVRPMLEAASGTTLIVAHAGTVRAALAMVVGPAALSFSVAPLSLSVLDGTVGSWSIGSVNWTG</sequence>
<evidence type="ECO:0000313" key="2">
    <source>
        <dbReference type="Proteomes" id="UP001243846"/>
    </source>
</evidence>
<proteinExistence type="predicted"/>
<protein>
    <submittedName>
        <fullName evidence="1">Histidine phosphatase family protein</fullName>
        <ecNumber evidence="1">3.1.3.-</ecNumber>
    </submittedName>
</protein>
<gene>
    <name evidence="1" type="ORF">QWZ10_08880</name>
</gene>
<evidence type="ECO:0000313" key="1">
    <source>
        <dbReference type="EMBL" id="MDN3711908.1"/>
    </source>
</evidence>
<reference evidence="2" key="1">
    <citation type="journal article" date="2019" name="Int. J. Syst. Evol. Microbiol.">
        <title>The Global Catalogue of Microorganisms (GCM) 10K type strain sequencing project: providing services to taxonomists for standard genome sequencing and annotation.</title>
        <authorList>
            <consortium name="The Broad Institute Genomics Platform"/>
            <consortium name="The Broad Institute Genome Sequencing Center for Infectious Disease"/>
            <person name="Wu L."/>
            <person name="Ma J."/>
        </authorList>
    </citation>
    <scope>NUCLEOTIDE SEQUENCE [LARGE SCALE GENOMIC DNA]</scope>
    <source>
        <strain evidence="2">CECT 8482</strain>
    </source>
</reference>
<dbReference type="EMBL" id="JAUFRC010000001">
    <property type="protein sequence ID" value="MDN3711908.1"/>
    <property type="molecule type" value="Genomic_DNA"/>
</dbReference>
<dbReference type="InterPro" id="IPR029033">
    <property type="entry name" value="His_PPase_superfam"/>
</dbReference>
<keyword evidence="2" id="KW-1185">Reference proteome</keyword>
<dbReference type="Gene3D" id="3.40.50.1240">
    <property type="entry name" value="Phosphoglycerate mutase-like"/>
    <property type="match status" value="1"/>
</dbReference>
<dbReference type="EC" id="3.1.3.-" evidence="1"/>
<name>A0ABT8D7M0_9RHOB</name>
<comment type="caution">
    <text evidence="1">The sequence shown here is derived from an EMBL/GenBank/DDBJ whole genome shotgun (WGS) entry which is preliminary data.</text>
</comment>
<dbReference type="SUPFAM" id="SSF53254">
    <property type="entry name" value="Phosphoglycerate mutase-like"/>
    <property type="match status" value="1"/>
</dbReference>
<dbReference type="Pfam" id="PF00300">
    <property type="entry name" value="His_Phos_1"/>
    <property type="match status" value="1"/>
</dbReference>
<organism evidence="1 2">
    <name type="scientific">Paracoccus cavernae</name>
    <dbReference type="NCBI Taxonomy" id="1571207"/>
    <lineage>
        <taxon>Bacteria</taxon>
        <taxon>Pseudomonadati</taxon>
        <taxon>Pseudomonadota</taxon>
        <taxon>Alphaproteobacteria</taxon>
        <taxon>Rhodobacterales</taxon>
        <taxon>Paracoccaceae</taxon>
        <taxon>Paracoccus</taxon>
    </lineage>
</organism>